<dbReference type="InterPro" id="IPR003730">
    <property type="entry name" value="Cu_polyphenol_OxRdtase"/>
</dbReference>
<comment type="catalytic activity">
    <reaction evidence="8">
        <text>adenosine + phosphate = alpha-D-ribose 1-phosphate + adenine</text>
        <dbReference type="Rhea" id="RHEA:27642"/>
        <dbReference type="ChEBI" id="CHEBI:16335"/>
        <dbReference type="ChEBI" id="CHEBI:16708"/>
        <dbReference type="ChEBI" id="CHEBI:43474"/>
        <dbReference type="ChEBI" id="CHEBI:57720"/>
        <dbReference type="EC" id="2.4.2.1"/>
    </reaction>
    <physiologicalReaction direction="left-to-right" evidence="8">
        <dbReference type="Rhea" id="RHEA:27643"/>
    </physiologicalReaction>
</comment>
<keyword evidence="4" id="KW-0479">Metal-binding</keyword>
<comment type="similarity">
    <text evidence="2">Belongs to the purine nucleoside phosphorylase YfiH/LACC1 family.</text>
</comment>
<evidence type="ECO:0000256" key="5">
    <source>
        <dbReference type="ARBA" id="ARBA00022801"/>
    </source>
</evidence>
<evidence type="ECO:0000256" key="3">
    <source>
        <dbReference type="ARBA" id="ARBA00022679"/>
    </source>
</evidence>
<sequence length="138" mass="15068">VEGTLEGVAMATVGAMVTEFGCRARDIVVAVGPSVGGVLLSRWTGSRRSTSCLLHPDCVKDPEAERPHVNIRLANRILLERGGVLPGNIDDSSVSECTSCHTELFFSHVRDGLNFGTQLGFLWIREEEEGEEGERERD</sequence>
<dbReference type="KEGG" id="gacu:117554611"/>
<keyword evidence="10" id="KW-1185">Reference proteome</keyword>
<name>A0A6P8VFN9_GYMAC</name>
<dbReference type="PANTHER" id="PTHR30616">
    <property type="entry name" value="UNCHARACTERIZED PROTEIN YFIH"/>
    <property type="match status" value="1"/>
</dbReference>
<dbReference type="SUPFAM" id="SSF64438">
    <property type="entry name" value="CNF1/YfiH-like putative cysteine hydrolases"/>
    <property type="match status" value="1"/>
</dbReference>
<evidence type="ECO:0000256" key="2">
    <source>
        <dbReference type="ARBA" id="ARBA00007353"/>
    </source>
</evidence>
<organism evidence="10 11">
    <name type="scientific">Gymnodraco acuticeps</name>
    <name type="common">Antarctic dragonfish</name>
    <dbReference type="NCBI Taxonomy" id="8218"/>
    <lineage>
        <taxon>Eukaryota</taxon>
        <taxon>Metazoa</taxon>
        <taxon>Chordata</taxon>
        <taxon>Craniata</taxon>
        <taxon>Vertebrata</taxon>
        <taxon>Euteleostomi</taxon>
        <taxon>Actinopterygii</taxon>
        <taxon>Neopterygii</taxon>
        <taxon>Teleostei</taxon>
        <taxon>Neoteleostei</taxon>
        <taxon>Acanthomorphata</taxon>
        <taxon>Eupercaria</taxon>
        <taxon>Perciformes</taxon>
        <taxon>Notothenioidei</taxon>
        <taxon>Bathydraconidae</taxon>
        <taxon>Gymnodraco</taxon>
    </lineage>
</organism>
<comment type="catalytic activity">
    <reaction evidence="1">
        <text>inosine + phosphate = alpha-D-ribose 1-phosphate + hypoxanthine</text>
        <dbReference type="Rhea" id="RHEA:27646"/>
        <dbReference type="ChEBI" id="CHEBI:17368"/>
        <dbReference type="ChEBI" id="CHEBI:17596"/>
        <dbReference type="ChEBI" id="CHEBI:43474"/>
        <dbReference type="ChEBI" id="CHEBI:57720"/>
        <dbReference type="EC" id="2.4.2.1"/>
    </reaction>
    <physiologicalReaction direction="left-to-right" evidence="1">
        <dbReference type="Rhea" id="RHEA:27647"/>
    </physiologicalReaction>
</comment>
<evidence type="ECO:0000313" key="10">
    <source>
        <dbReference type="Proteomes" id="UP000515161"/>
    </source>
</evidence>
<dbReference type="AlphaFoldDB" id="A0A6P8VFN9"/>
<comment type="catalytic activity">
    <reaction evidence="9">
        <text>S-methyl-5'-thioadenosine + phosphate = 5-(methylsulfanyl)-alpha-D-ribose 1-phosphate + adenine</text>
        <dbReference type="Rhea" id="RHEA:11852"/>
        <dbReference type="ChEBI" id="CHEBI:16708"/>
        <dbReference type="ChEBI" id="CHEBI:17509"/>
        <dbReference type="ChEBI" id="CHEBI:43474"/>
        <dbReference type="ChEBI" id="CHEBI:58533"/>
        <dbReference type="EC" id="2.4.2.28"/>
    </reaction>
    <physiologicalReaction direction="left-to-right" evidence="9">
        <dbReference type="Rhea" id="RHEA:11853"/>
    </physiologicalReaction>
</comment>
<evidence type="ECO:0000256" key="6">
    <source>
        <dbReference type="ARBA" id="ARBA00022833"/>
    </source>
</evidence>
<dbReference type="GeneID" id="117554611"/>
<proteinExistence type="inferred from homology"/>
<dbReference type="GO" id="GO:0016787">
    <property type="term" value="F:hydrolase activity"/>
    <property type="evidence" value="ECO:0007669"/>
    <property type="project" value="UniProtKB-KW"/>
</dbReference>
<feature type="non-terminal residue" evidence="11">
    <location>
        <position position="1"/>
    </location>
</feature>
<evidence type="ECO:0000256" key="9">
    <source>
        <dbReference type="ARBA" id="ARBA00049893"/>
    </source>
</evidence>
<dbReference type="OrthoDB" id="10055554at2759"/>
<comment type="catalytic activity">
    <reaction evidence="7">
        <text>adenosine + H2O + H(+) = inosine + NH4(+)</text>
        <dbReference type="Rhea" id="RHEA:24408"/>
        <dbReference type="ChEBI" id="CHEBI:15377"/>
        <dbReference type="ChEBI" id="CHEBI:15378"/>
        <dbReference type="ChEBI" id="CHEBI:16335"/>
        <dbReference type="ChEBI" id="CHEBI:17596"/>
        <dbReference type="ChEBI" id="CHEBI:28938"/>
        <dbReference type="EC" id="3.5.4.4"/>
    </reaction>
    <physiologicalReaction direction="left-to-right" evidence="7">
        <dbReference type="Rhea" id="RHEA:24409"/>
    </physiologicalReaction>
</comment>
<dbReference type="InterPro" id="IPR011324">
    <property type="entry name" value="Cytotoxic_necrot_fac-like_cat"/>
</dbReference>
<reference evidence="11" key="1">
    <citation type="submission" date="2025-08" db="UniProtKB">
        <authorList>
            <consortium name="RefSeq"/>
        </authorList>
    </citation>
    <scope>IDENTIFICATION</scope>
</reference>
<evidence type="ECO:0000256" key="8">
    <source>
        <dbReference type="ARBA" id="ARBA00048968"/>
    </source>
</evidence>
<protein>
    <submittedName>
        <fullName evidence="11">Laccase domain-containing protein 1-like</fullName>
    </submittedName>
</protein>
<accession>A0A6P8VFN9</accession>
<evidence type="ECO:0000256" key="7">
    <source>
        <dbReference type="ARBA" id="ARBA00047989"/>
    </source>
</evidence>
<gene>
    <name evidence="11" type="primary">LOC117554611</name>
</gene>
<evidence type="ECO:0000256" key="4">
    <source>
        <dbReference type="ARBA" id="ARBA00022723"/>
    </source>
</evidence>
<evidence type="ECO:0000256" key="1">
    <source>
        <dbReference type="ARBA" id="ARBA00000553"/>
    </source>
</evidence>
<dbReference type="GO" id="GO:0005507">
    <property type="term" value="F:copper ion binding"/>
    <property type="evidence" value="ECO:0007669"/>
    <property type="project" value="TreeGrafter"/>
</dbReference>
<evidence type="ECO:0000313" key="11">
    <source>
        <dbReference type="RefSeq" id="XP_034084950.1"/>
    </source>
</evidence>
<keyword evidence="3" id="KW-0808">Transferase</keyword>
<keyword evidence="6" id="KW-0862">Zinc</keyword>
<dbReference type="Proteomes" id="UP000515161">
    <property type="component" value="Unplaced"/>
</dbReference>
<dbReference type="GO" id="GO:0017061">
    <property type="term" value="F:S-methyl-5-thioadenosine phosphorylase activity"/>
    <property type="evidence" value="ECO:0007669"/>
    <property type="project" value="UniProtKB-EC"/>
</dbReference>
<keyword evidence="5" id="KW-0378">Hydrolase</keyword>
<dbReference type="InParanoid" id="A0A6P8VFN9"/>
<dbReference type="RefSeq" id="XP_034084950.1">
    <property type="nucleotide sequence ID" value="XM_034229059.1"/>
</dbReference>
<dbReference type="Gene3D" id="3.60.140.10">
    <property type="entry name" value="CNF1/YfiH-like putative cysteine hydrolases"/>
    <property type="match status" value="1"/>
</dbReference>
<dbReference type="PANTHER" id="PTHR30616:SF2">
    <property type="entry name" value="PURINE NUCLEOSIDE PHOSPHORYLASE LACC1"/>
    <property type="match status" value="1"/>
</dbReference>
<dbReference type="Pfam" id="PF02578">
    <property type="entry name" value="Cu-oxidase_4"/>
    <property type="match status" value="1"/>
</dbReference>
<dbReference type="InterPro" id="IPR038371">
    <property type="entry name" value="Cu_polyphenol_OxRdtase_sf"/>
</dbReference>